<reference evidence="1" key="1">
    <citation type="journal article" date="2020" name="Nature">
        <title>Giant virus diversity and host interactions through global metagenomics.</title>
        <authorList>
            <person name="Schulz F."/>
            <person name="Roux S."/>
            <person name="Paez-Espino D."/>
            <person name="Jungbluth S."/>
            <person name="Walsh D.A."/>
            <person name="Denef V.J."/>
            <person name="McMahon K.D."/>
            <person name="Konstantinidis K.T."/>
            <person name="Eloe-Fadrosh E.A."/>
            <person name="Kyrpides N.C."/>
            <person name="Woyke T."/>
        </authorList>
    </citation>
    <scope>NUCLEOTIDE SEQUENCE</scope>
    <source>
        <strain evidence="1">GVMAG-M-3300021962-46</strain>
    </source>
</reference>
<name>A0A6C0CSE7_9ZZZZ</name>
<organism evidence="1">
    <name type="scientific">viral metagenome</name>
    <dbReference type="NCBI Taxonomy" id="1070528"/>
    <lineage>
        <taxon>unclassified sequences</taxon>
        <taxon>metagenomes</taxon>
        <taxon>organismal metagenomes</taxon>
    </lineage>
</organism>
<proteinExistence type="predicted"/>
<accession>A0A6C0CSE7</accession>
<protein>
    <submittedName>
        <fullName evidence="1">Uncharacterized protein</fullName>
    </submittedName>
</protein>
<dbReference type="EMBL" id="MN739479">
    <property type="protein sequence ID" value="QHT07137.1"/>
    <property type="molecule type" value="Genomic_DNA"/>
</dbReference>
<dbReference type="AlphaFoldDB" id="A0A6C0CSE7"/>
<sequence>MFKIDNKISNIIFLRDFSQLTALMENYIDTNEKHIAFAIHHQAIGEGAAEKIGTFYKMYFTKFNKPIVFMWRQYPYIAVVEPHPESKNLSSKDVLNYANTKQRELMYGNEDNIERYTYKGLSYPVRIGKRGGRYILVNDKKIYL</sequence>
<evidence type="ECO:0000313" key="1">
    <source>
        <dbReference type="EMBL" id="QHT07137.1"/>
    </source>
</evidence>